<dbReference type="SUPFAM" id="SSF53187">
    <property type="entry name" value="Zn-dependent exopeptidases"/>
    <property type="match status" value="1"/>
</dbReference>
<evidence type="ECO:0000313" key="8">
    <source>
        <dbReference type="EMBL" id="SUZ79376.1"/>
    </source>
</evidence>
<dbReference type="InterPro" id="IPR043472">
    <property type="entry name" value="Macro_dom-like"/>
</dbReference>
<evidence type="ECO:0000259" key="7">
    <source>
        <dbReference type="PROSITE" id="PS00631"/>
    </source>
</evidence>
<evidence type="ECO:0000256" key="4">
    <source>
        <dbReference type="ARBA" id="ARBA00022438"/>
    </source>
</evidence>
<sequence length="473" mass="51167">MAHINKLHYKENLNGVKADIVAKGVFEDDKKHWTITSGQMKGKVGDLAFSFNKKEKTLFFGLGKKKEATAENFRRAGGAIVNFLIDKKYGSLAVECPTGGMEAYNCQAFTEGLILSSYRFLDYFSDERANYHLKNITMIGTCNKNESNKGVIIANAVCDSRDLANHPGNVTTPTRLANFAKEVGKKGNMKVTVFDRDKFTKMGMGSFAGVALGTNEPPKFIIMEYFGGSKKDKPVLLVGKGLTFDTGGISLKPGLRMDEMKFDMCGSAVVFGAMNAIATLKPKMNVVAIVPSTHNMLGGSAVKPGDILTAYNGKTIEVLNTDAEGRLILADALAYASKHYDPEYMLDFATLTGAIVITLGGIATGIMGNNEVLIENIKVSSENTGEHVWQLPLWDEYCDQVKSKVADVKNLGSPGQAGSIAGAAFLKAFVREDIPWVHFDIAGTASHVENRSYAQKDGASGQVIRLVLDLLGV</sequence>
<dbReference type="InterPro" id="IPR011356">
    <property type="entry name" value="Leucine_aapep/pepB"/>
</dbReference>
<dbReference type="PRINTS" id="PR00481">
    <property type="entry name" value="LAMNOPPTDASE"/>
</dbReference>
<reference evidence="8" key="1">
    <citation type="submission" date="2018-05" db="EMBL/GenBank/DDBJ databases">
        <authorList>
            <person name="Lanie J.A."/>
            <person name="Ng W.-L."/>
            <person name="Kazmierczak K.M."/>
            <person name="Andrzejewski T.M."/>
            <person name="Davidsen T.M."/>
            <person name="Wayne K.J."/>
            <person name="Tettelin H."/>
            <person name="Glass J.I."/>
            <person name="Rusch D."/>
            <person name="Podicherti R."/>
            <person name="Tsui H.-C.T."/>
            <person name="Winkler M.E."/>
        </authorList>
    </citation>
    <scope>NUCLEOTIDE SEQUENCE</scope>
</reference>
<evidence type="ECO:0000256" key="5">
    <source>
        <dbReference type="ARBA" id="ARBA00022670"/>
    </source>
</evidence>
<evidence type="ECO:0000256" key="6">
    <source>
        <dbReference type="ARBA" id="ARBA00022801"/>
    </source>
</evidence>
<dbReference type="InterPro" id="IPR008283">
    <property type="entry name" value="Peptidase_M17_N"/>
</dbReference>
<dbReference type="GO" id="GO:0030145">
    <property type="term" value="F:manganese ion binding"/>
    <property type="evidence" value="ECO:0007669"/>
    <property type="project" value="InterPro"/>
</dbReference>
<feature type="domain" description="Cytosol aminopeptidase" evidence="7">
    <location>
        <begin position="320"/>
        <end position="327"/>
    </location>
</feature>
<organism evidence="8">
    <name type="scientific">marine metagenome</name>
    <dbReference type="NCBI Taxonomy" id="408172"/>
    <lineage>
        <taxon>unclassified sequences</taxon>
        <taxon>metagenomes</taxon>
        <taxon>ecological metagenomes</taxon>
    </lineage>
</organism>
<evidence type="ECO:0000256" key="1">
    <source>
        <dbReference type="ARBA" id="ARBA00000135"/>
    </source>
</evidence>
<name>A0A381QJ73_9ZZZZ</name>
<dbReference type="EMBL" id="UINC01001383">
    <property type="protein sequence ID" value="SUZ79376.1"/>
    <property type="molecule type" value="Genomic_DNA"/>
</dbReference>
<dbReference type="HAMAP" id="MF_00181">
    <property type="entry name" value="Cytosol_peptidase_M17"/>
    <property type="match status" value="1"/>
</dbReference>
<dbReference type="InterPro" id="IPR023042">
    <property type="entry name" value="Peptidase_M17_leu_NH2_pept"/>
</dbReference>
<keyword evidence="4" id="KW-0031">Aminopeptidase</keyword>
<keyword evidence="5" id="KW-0645">Protease</keyword>
<keyword evidence="6" id="KW-0378">Hydrolase</keyword>
<dbReference type="Pfam" id="PF02789">
    <property type="entry name" value="Peptidase_M17_N"/>
    <property type="match status" value="1"/>
</dbReference>
<evidence type="ECO:0000256" key="3">
    <source>
        <dbReference type="ARBA" id="ARBA00012565"/>
    </source>
</evidence>
<dbReference type="NCBIfam" id="NF002074">
    <property type="entry name" value="PRK00913.1-4"/>
    <property type="match status" value="1"/>
</dbReference>
<dbReference type="SUPFAM" id="SSF52949">
    <property type="entry name" value="Macro domain-like"/>
    <property type="match status" value="1"/>
</dbReference>
<dbReference type="NCBIfam" id="NF002073">
    <property type="entry name" value="PRK00913.1-2"/>
    <property type="match status" value="1"/>
</dbReference>
<gene>
    <name evidence="8" type="ORF">METZ01_LOCUS32230</name>
</gene>
<dbReference type="Pfam" id="PF00883">
    <property type="entry name" value="Peptidase_M17"/>
    <property type="match status" value="1"/>
</dbReference>
<dbReference type="InterPro" id="IPR000819">
    <property type="entry name" value="Peptidase_M17_C"/>
</dbReference>
<dbReference type="AlphaFoldDB" id="A0A381QJ73"/>
<dbReference type="PANTHER" id="PTHR11963">
    <property type="entry name" value="LEUCINE AMINOPEPTIDASE-RELATED"/>
    <property type="match status" value="1"/>
</dbReference>
<protein>
    <recommendedName>
        <fullName evidence="3">leucyl aminopeptidase</fullName>
        <ecNumber evidence="3">3.4.11.1</ecNumber>
    </recommendedName>
</protein>
<comment type="similarity">
    <text evidence="2">Belongs to the peptidase M17 family.</text>
</comment>
<dbReference type="EC" id="3.4.11.1" evidence="3"/>
<evidence type="ECO:0000256" key="2">
    <source>
        <dbReference type="ARBA" id="ARBA00009528"/>
    </source>
</evidence>
<dbReference type="CDD" id="cd00433">
    <property type="entry name" value="Peptidase_M17"/>
    <property type="match status" value="1"/>
</dbReference>
<dbReference type="Gene3D" id="3.40.220.10">
    <property type="entry name" value="Leucine Aminopeptidase, subunit E, domain 1"/>
    <property type="match status" value="1"/>
</dbReference>
<comment type="catalytic activity">
    <reaction evidence="1">
        <text>Release of an N-terminal amino acid, Xaa-|-Yaa-, in which Xaa is preferably Leu, but may be other amino acids including Pro although not Arg or Lys, and Yaa may be Pro. Amino acid amides and methyl esters are also readily hydrolyzed, but rates on arylamides are exceedingly low.</text>
        <dbReference type="EC" id="3.4.11.1"/>
    </reaction>
</comment>
<proteinExistence type="inferred from homology"/>
<dbReference type="PROSITE" id="PS00631">
    <property type="entry name" value="CYTOSOL_AP"/>
    <property type="match status" value="1"/>
</dbReference>
<dbReference type="GO" id="GO:0005737">
    <property type="term" value="C:cytoplasm"/>
    <property type="evidence" value="ECO:0007669"/>
    <property type="project" value="InterPro"/>
</dbReference>
<dbReference type="GO" id="GO:0070006">
    <property type="term" value="F:metalloaminopeptidase activity"/>
    <property type="evidence" value="ECO:0007669"/>
    <property type="project" value="InterPro"/>
</dbReference>
<dbReference type="Gene3D" id="3.40.630.10">
    <property type="entry name" value="Zn peptidases"/>
    <property type="match status" value="1"/>
</dbReference>
<accession>A0A381QJ73</accession>
<dbReference type="PANTHER" id="PTHR11963:SF23">
    <property type="entry name" value="CYTOSOL AMINOPEPTIDASE"/>
    <property type="match status" value="1"/>
</dbReference>
<dbReference type="GO" id="GO:0006508">
    <property type="term" value="P:proteolysis"/>
    <property type="evidence" value="ECO:0007669"/>
    <property type="project" value="UniProtKB-KW"/>
</dbReference>